<organism evidence="1 2">
    <name type="scientific">Candidatus Gottesmanbacteria bacterium GW2011_GWA1_43_11</name>
    <dbReference type="NCBI Taxonomy" id="1618436"/>
    <lineage>
        <taxon>Bacteria</taxon>
        <taxon>Candidatus Gottesmaniibacteriota</taxon>
    </lineage>
</organism>
<evidence type="ECO:0000313" key="1">
    <source>
        <dbReference type="EMBL" id="KKS83763.1"/>
    </source>
</evidence>
<dbReference type="AlphaFoldDB" id="A0A0G1FA86"/>
<accession>A0A0G1FA86</accession>
<gene>
    <name evidence="1" type="ORF">UV59_C0032G0011</name>
</gene>
<proteinExistence type="predicted"/>
<comment type="caution">
    <text evidence="1">The sequence shown here is derived from an EMBL/GenBank/DDBJ whole genome shotgun (WGS) entry which is preliminary data.</text>
</comment>
<protein>
    <recommendedName>
        <fullName evidence="3">DUF5615 domain-containing protein</fullName>
    </recommendedName>
</protein>
<evidence type="ECO:0008006" key="3">
    <source>
        <dbReference type="Google" id="ProtNLM"/>
    </source>
</evidence>
<sequence>MLLDLALNGYTSYMRKERRKLRNKPYFCYDVNQEFHTLLKECNKYALFISSVQVTKNPEALDQRILRMCNKLDYHVVTHNKGDFVPTKITKIGLILVGLATEESFIPKFTKLFSFKT</sequence>
<dbReference type="EMBL" id="LCFB01000032">
    <property type="protein sequence ID" value="KKS83763.1"/>
    <property type="molecule type" value="Genomic_DNA"/>
</dbReference>
<dbReference type="Proteomes" id="UP000034543">
    <property type="component" value="Unassembled WGS sequence"/>
</dbReference>
<name>A0A0G1FA86_9BACT</name>
<evidence type="ECO:0000313" key="2">
    <source>
        <dbReference type="Proteomes" id="UP000034543"/>
    </source>
</evidence>
<reference evidence="1 2" key="1">
    <citation type="journal article" date="2015" name="Nature">
        <title>rRNA introns, odd ribosomes, and small enigmatic genomes across a large radiation of phyla.</title>
        <authorList>
            <person name="Brown C.T."/>
            <person name="Hug L.A."/>
            <person name="Thomas B.C."/>
            <person name="Sharon I."/>
            <person name="Castelle C.J."/>
            <person name="Singh A."/>
            <person name="Wilkins M.J."/>
            <person name="Williams K.H."/>
            <person name="Banfield J.F."/>
        </authorList>
    </citation>
    <scope>NUCLEOTIDE SEQUENCE [LARGE SCALE GENOMIC DNA]</scope>
</reference>